<accession>A0A2M6W1D7</accession>
<dbReference type="GO" id="GO:0016020">
    <property type="term" value="C:membrane"/>
    <property type="evidence" value="ECO:0007669"/>
    <property type="project" value="TreeGrafter"/>
</dbReference>
<dbReference type="PROSITE" id="PS00211">
    <property type="entry name" value="ABC_TRANSPORTER_1"/>
    <property type="match status" value="1"/>
</dbReference>
<dbReference type="PROSITE" id="PS50893">
    <property type="entry name" value="ABC_TRANSPORTER_2"/>
    <property type="match status" value="1"/>
</dbReference>
<dbReference type="PANTHER" id="PTHR24221:SF503">
    <property type="entry name" value="MITOCHONDRIAL POTASSIUM CHANNEL ATP-BINDING SUBUNIT"/>
    <property type="match status" value="1"/>
</dbReference>
<dbReference type="AlphaFoldDB" id="A0A2M6W1D7"/>
<gene>
    <name evidence="5" type="ORF">COU33_02710</name>
</gene>
<reference evidence="6" key="1">
    <citation type="submission" date="2017-09" db="EMBL/GenBank/DDBJ databases">
        <title>Depth-based differentiation of microbial function through sediment-hosted aquifers and enrichment of novel symbionts in the deep terrestrial subsurface.</title>
        <authorList>
            <person name="Probst A.J."/>
            <person name="Ladd B."/>
            <person name="Jarett J.K."/>
            <person name="Geller-Mcgrath D.E."/>
            <person name="Sieber C.M.K."/>
            <person name="Emerson J.B."/>
            <person name="Anantharaman K."/>
            <person name="Thomas B.C."/>
            <person name="Malmstrom R."/>
            <person name="Stieglmeier M."/>
            <person name="Klingl A."/>
            <person name="Woyke T."/>
            <person name="Ryan C.M."/>
            <person name="Banfield J.F."/>
        </authorList>
    </citation>
    <scope>NUCLEOTIDE SEQUENCE [LARGE SCALE GENOMIC DNA]</scope>
</reference>
<proteinExistence type="predicted"/>
<evidence type="ECO:0000259" key="4">
    <source>
        <dbReference type="PROSITE" id="PS50893"/>
    </source>
</evidence>
<dbReference type="PANTHER" id="PTHR24221">
    <property type="entry name" value="ATP-BINDING CASSETTE SUB-FAMILY B"/>
    <property type="match status" value="1"/>
</dbReference>
<name>A0A2M6W1D7_9BACT</name>
<evidence type="ECO:0000313" key="5">
    <source>
        <dbReference type="EMBL" id="PIT86520.1"/>
    </source>
</evidence>
<dbReference type="InterPro" id="IPR003593">
    <property type="entry name" value="AAA+_ATPase"/>
</dbReference>
<dbReference type="EMBL" id="PFBZ01000115">
    <property type="protein sequence ID" value="PIT86520.1"/>
    <property type="molecule type" value="Genomic_DNA"/>
</dbReference>
<dbReference type="SMART" id="SM00382">
    <property type="entry name" value="AAA"/>
    <property type="match status" value="1"/>
</dbReference>
<dbReference type="InterPro" id="IPR017871">
    <property type="entry name" value="ABC_transporter-like_CS"/>
</dbReference>
<evidence type="ECO:0000313" key="6">
    <source>
        <dbReference type="Proteomes" id="UP000229362"/>
    </source>
</evidence>
<dbReference type="Proteomes" id="UP000229362">
    <property type="component" value="Unassembled WGS sequence"/>
</dbReference>
<dbReference type="Pfam" id="PF00005">
    <property type="entry name" value="ABC_tran"/>
    <property type="match status" value="1"/>
</dbReference>
<feature type="transmembrane region" description="Helical" evidence="3">
    <location>
        <begin position="6"/>
        <end position="29"/>
    </location>
</feature>
<dbReference type="InterPro" id="IPR003439">
    <property type="entry name" value="ABC_transporter-like_ATP-bd"/>
</dbReference>
<feature type="domain" description="ABC transporter" evidence="4">
    <location>
        <begin position="87"/>
        <end position="322"/>
    </location>
</feature>
<dbReference type="InterPro" id="IPR027417">
    <property type="entry name" value="P-loop_NTPase"/>
</dbReference>
<dbReference type="SUPFAM" id="SSF52540">
    <property type="entry name" value="P-loop containing nucleoside triphosphate hydrolases"/>
    <property type="match status" value="1"/>
</dbReference>
<evidence type="ECO:0000256" key="1">
    <source>
        <dbReference type="ARBA" id="ARBA00022741"/>
    </source>
</evidence>
<dbReference type="InterPro" id="IPR039421">
    <property type="entry name" value="Type_1_exporter"/>
</dbReference>
<protein>
    <recommendedName>
        <fullName evidence="4">ABC transporter domain-containing protein</fullName>
    </recommendedName>
</protein>
<keyword evidence="2" id="KW-0067">ATP-binding</keyword>
<dbReference type="Gene3D" id="3.40.50.300">
    <property type="entry name" value="P-loop containing nucleotide triphosphate hydrolases"/>
    <property type="match status" value="1"/>
</dbReference>
<sequence length="331" mass="38002">MTFFVLFTFIFFNFKNGGVVLLGTVYVLYGYVGRISHLFYNFAYVYGDIVKQKTAVLNSEIIAKSFKERGAIKELRLYKKDWKVISVKKLDFSYHEKKGAEQHLKNIDLVIKKGQKIAFIGHSGSGKTTMLKVMRGLYALEKGDIYLDTKELQHKFNTISQNIALIPQEPEMFATTIRENLTLGLTRNTKTIYQFLDMVNLRKTVDQMPRKLHSSVVEKGVNLSGGEKQRIALARGLMAAKDKEILLLDEPTSSVDSGNEFEIYKNIFATYSDKTIISSIHRLHLLNLFDTIYFFENGKIIASGNFDELFETSLKFRNLWEKYKSKQSTSV</sequence>
<comment type="caution">
    <text evidence="5">The sequence shown here is derived from an EMBL/GenBank/DDBJ whole genome shotgun (WGS) entry which is preliminary data.</text>
</comment>
<keyword evidence="3" id="KW-0812">Transmembrane</keyword>
<evidence type="ECO:0000256" key="3">
    <source>
        <dbReference type="SAM" id="Phobius"/>
    </source>
</evidence>
<evidence type="ECO:0000256" key="2">
    <source>
        <dbReference type="ARBA" id="ARBA00022840"/>
    </source>
</evidence>
<dbReference type="GO" id="GO:0016887">
    <property type="term" value="F:ATP hydrolysis activity"/>
    <property type="evidence" value="ECO:0007669"/>
    <property type="project" value="InterPro"/>
</dbReference>
<organism evidence="5 6">
    <name type="scientific">Candidatus Magasanikbacteria bacterium CG10_big_fil_rev_8_21_14_0_10_43_6</name>
    <dbReference type="NCBI Taxonomy" id="1974650"/>
    <lineage>
        <taxon>Bacteria</taxon>
        <taxon>Candidatus Magasanikiibacteriota</taxon>
    </lineage>
</organism>
<keyword evidence="3" id="KW-1133">Transmembrane helix</keyword>
<keyword evidence="3" id="KW-0472">Membrane</keyword>
<dbReference type="CDD" id="cd03228">
    <property type="entry name" value="ABCC_MRP_Like"/>
    <property type="match status" value="1"/>
</dbReference>
<keyword evidence="1" id="KW-0547">Nucleotide-binding</keyword>
<dbReference type="GO" id="GO:0005524">
    <property type="term" value="F:ATP binding"/>
    <property type="evidence" value="ECO:0007669"/>
    <property type="project" value="UniProtKB-KW"/>
</dbReference>
<dbReference type="GO" id="GO:0042626">
    <property type="term" value="F:ATPase-coupled transmembrane transporter activity"/>
    <property type="evidence" value="ECO:0007669"/>
    <property type="project" value="TreeGrafter"/>
</dbReference>